<dbReference type="AlphaFoldDB" id="A0A077ZQ63"/>
<dbReference type="Proteomes" id="UP000039865">
    <property type="component" value="Unassembled WGS sequence"/>
</dbReference>
<evidence type="ECO:0000256" key="1">
    <source>
        <dbReference type="SAM" id="Coils"/>
    </source>
</evidence>
<gene>
    <name evidence="3" type="primary">Contig8635.g9212</name>
    <name evidence="3" type="ORF">STYLEM_546</name>
</gene>
<feature type="compositionally biased region" description="Polar residues" evidence="2">
    <location>
        <begin position="17"/>
        <end position="42"/>
    </location>
</feature>
<organism evidence="3 4">
    <name type="scientific">Stylonychia lemnae</name>
    <name type="common">Ciliate</name>
    <dbReference type="NCBI Taxonomy" id="5949"/>
    <lineage>
        <taxon>Eukaryota</taxon>
        <taxon>Sar</taxon>
        <taxon>Alveolata</taxon>
        <taxon>Ciliophora</taxon>
        <taxon>Intramacronucleata</taxon>
        <taxon>Spirotrichea</taxon>
        <taxon>Stichotrichia</taxon>
        <taxon>Sporadotrichida</taxon>
        <taxon>Oxytrichidae</taxon>
        <taxon>Stylonychinae</taxon>
        <taxon>Stylonychia</taxon>
    </lineage>
</organism>
<feature type="region of interest" description="Disordered" evidence="2">
    <location>
        <begin position="139"/>
        <end position="173"/>
    </location>
</feature>
<feature type="compositionally biased region" description="Polar residues" evidence="2">
    <location>
        <begin position="139"/>
        <end position="151"/>
    </location>
</feature>
<feature type="coiled-coil region" evidence="1">
    <location>
        <begin position="66"/>
        <end position="100"/>
    </location>
</feature>
<proteinExistence type="predicted"/>
<dbReference type="EMBL" id="CCKQ01000517">
    <property type="protein sequence ID" value="CDW71599.1"/>
    <property type="molecule type" value="Genomic_DNA"/>
</dbReference>
<feature type="compositionally biased region" description="Polar residues" evidence="2">
    <location>
        <begin position="300"/>
        <end position="318"/>
    </location>
</feature>
<feature type="compositionally biased region" description="Low complexity" evidence="2">
    <location>
        <begin position="286"/>
        <end position="299"/>
    </location>
</feature>
<protein>
    <submittedName>
        <fullName evidence="3">Uncharacterized protein</fullName>
    </submittedName>
</protein>
<keyword evidence="1" id="KW-0175">Coiled coil</keyword>
<name>A0A077ZQ63_STYLE</name>
<reference evidence="3 4" key="1">
    <citation type="submission" date="2014-06" db="EMBL/GenBank/DDBJ databases">
        <authorList>
            <person name="Swart Estienne"/>
        </authorList>
    </citation>
    <scope>NUCLEOTIDE SEQUENCE [LARGE SCALE GENOMIC DNA]</scope>
    <source>
        <strain evidence="3 4">130c</strain>
    </source>
</reference>
<feature type="region of interest" description="Disordered" evidence="2">
    <location>
        <begin position="16"/>
        <end position="45"/>
    </location>
</feature>
<feature type="region of interest" description="Disordered" evidence="2">
    <location>
        <begin position="286"/>
        <end position="318"/>
    </location>
</feature>
<accession>A0A077ZQ63</accession>
<evidence type="ECO:0000313" key="3">
    <source>
        <dbReference type="EMBL" id="CDW71599.1"/>
    </source>
</evidence>
<evidence type="ECO:0000256" key="2">
    <source>
        <dbReference type="SAM" id="MobiDB-lite"/>
    </source>
</evidence>
<dbReference type="InParanoid" id="A0A077ZQ63"/>
<keyword evidence="4" id="KW-1185">Reference proteome</keyword>
<sequence length="454" mass="53035">MQREKGKFTKLHLYKNINRQPTIKENTQSTQPSTPINKSPSKMTDEEKIRYRNKLFQEGDQIGDYLAEQISKCEEVRKEMREQIAENQNLQKEYDKEHETFRQHMEIKIKKYCSKSFAQNQNPVSSNNVQLYMNRSGVRDSTTSRDTSQQDIEVVEYNGDGTRRSRRSSQKVLRMTSKEIRPIKHPYYQRNLQSAAIALANQQPLHIQSHTKSKLRLMNLRENKENHSYIDTKQEGSFQRPVSSDEFLVDAQLYDTARKRNLFTQRNKNNNIMRTINESNLLLKQQQLQNQESQNSQQSVSSTNVKYSTQSQSREPSVQSVQNALIHQHSAFKLRNPSIPSVRLPSTMMLPVPNSVNNIARSAQRPYNLGNRSNYISQMNVQAPNSNVSSNADLKQAQAYMQISKQSFIFTKRHQQQQLIRSRHDSNDDLLCEDLLKKRILSTKNIQNRKLWKI</sequence>
<evidence type="ECO:0000313" key="4">
    <source>
        <dbReference type="Proteomes" id="UP000039865"/>
    </source>
</evidence>